<evidence type="ECO:0000313" key="2">
    <source>
        <dbReference type="EMBL" id="MBN2975713.1"/>
    </source>
</evidence>
<dbReference type="RefSeq" id="WP_205490987.1">
    <property type="nucleotide sequence ID" value="NZ_JAFHKI010000106.1"/>
</dbReference>
<evidence type="ECO:0000313" key="3">
    <source>
        <dbReference type="Proteomes" id="UP001154860"/>
    </source>
</evidence>
<accession>A0A9X1C5I6</accession>
<protein>
    <submittedName>
        <fullName evidence="2">Lactate dehydrogenase</fullName>
    </submittedName>
</protein>
<dbReference type="Proteomes" id="UP001154860">
    <property type="component" value="Unassembled WGS sequence"/>
</dbReference>
<feature type="region of interest" description="Disordered" evidence="1">
    <location>
        <begin position="376"/>
        <end position="413"/>
    </location>
</feature>
<gene>
    <name evidence="2" type="ORF">JWR99_06835</name>
</gene>
<name>A0A9X1C5I6_9PSED</name>
<dbReference type="AlphaFoldDB" id="A0A9X1C5I6"/>
<proteinExistence type="predicted"/>
<keyword evidence="3" id="KW-1185">Reference proteome</keyword>
<comment type="caution">
    <text evidence="2">The sequence shown here is derived from an EMBL/GenBank/DDBJ whole genome shotgun (WGS) entry which is preliminary data.</text>
</comment>
<sequence>MTTLSPVIAAAPLIVRRPESLAATPMQSSDTLSARPSSVVSLGNAVSDTFADTYSRRGQLPGHESVRAWESDSQNALGKTMGTNFNSLSTASRFNGLGAGLLEQFAKDGSDISQSVLYASADRAENAGEIKIDQSLLHSKADNQVSLSIKTASGKTVTFSLSSQSDGLGVQATVDGGELTADELKAVGQLGGAFQAAVDGLTAMPPRLDLSNLTQFDSKVLASVDLNARLKTSAGQDQTLAFHADSQSRSTRMSGPDGELDLSVDLKNAAILGNAQQQAKALKSYLAQFDRVQERGNAKAQLMTMFKDAFSAMNSNYPQDPGVAEALTLNPTDQSLLTGLADFKASIRQASESSNPMRPAEIDSFAYNVSQKTRVSGTSALDRSVTQDQKSSLSASYHQGLDGSKNPSLGRDQNSQNYLYVQVEDKATSSANLSYKNGLLTNASVSQEASQTTRTQKYVLGKRVDESFVPKQASAQRDYLVLLEFAAKESRKSKDALQESTLKDALTTLHESVMLQEDPSALAR</sequence>
<organism evidence="2 3">
    <name type="scientific">Pseudomonas lactucae</name>
    <dbReference type="NCBI Taxonomy" id="2813360"/>
    <lineage>
        <taxon>Bacteria</taxon>
        <taxon>Pseudomonadati</taxon>
        <taxon>Pseudomonadota</taxon>
        <taxon>Gammaproteobacteria</taxon>
        <taxon>Pseudomonadales</taxon>
        <taxon>Pseudomonadaceae</taxon>
        <taxon>Pseudomonas</taxon>
    </lineage>
</organism>
<evidence type="ECO:0000256" key="1">
    <source>
        <dbReference type="SAM" id="MobiDB-lite"/>
    </source>
</evidence>
<reference evidence="2 3" key="1">
    <citation type="journal article" date="2021" name="Int. J. Syst. Evol. Microbiol.">
        <title>Pseudomonas lactucae sp. nov., a pathogen causing bacterial rot of lettuce in Japan.</title>
        <authorList>
            <person name="Sawada H."/>
            <person name="Fujikawa T."/>
            <person name="Satou M."/>
        </authorList>
    </citation>
    <scope>NUCLEOTIDE SEQUENCE [LARGE SCALE GENOMIC DNA]</scope>
    <source>
        <strain evidence="2 3">MAFF 301381</strain>
    </source>
</reference>
<reference evidence="2 3" key="2">
    <citation type="journal article" date="2023" name="Plant Pathol.">
        <title>Dismantling and reorganizing Pseudomonas marginalis sensu#lato.</title>
        <authorList>
            <person name="Sawada H."/>
            <person name="Fujikawa T."/>
            <person name="Satou M."/>
        </authorList>
    </citation>
    <scope>NUCLEOTIDE SEQUENCE [LARGE SCALE GENOMIC DNA]</scope>
    <source>
        <strain evidence="2 3">MAFF 301381</strain>
    </source>
</reference>
<feature type="compositionally biased region" description="Polar residues" evidence="1">
    <location>
        <begin position="376"/>
        <end position="397"/>
    </location>
</feature>
<dbReference type="EMBL" id="JAFHKJ010000027">
    <property type="protein sequence ID" value="MBN2975713.1"/>
    <property type="molecule type" value="Genomic_DNA"/>
</dbReference>